<feature type="region of interest" description="Disordered" evidence="1">
    <location>
        <begin position="79"/>
        <end position="116"/>
    </location>
</feature>
<dbReference type="AlphaFoldDB" id="A0AAD5SSR4"/>
<protein>
    <submittedName>
        <fullName evidence="2">Uncharacterized protein</fullName>
    </submittedName>
</protein>
<reference evidence="2" key="1">
    <citation type="submission" date="2020-05" db="EMBL/GenBank/DDBJ databases">
        <title>Phylogenomic resolution of chytrid fungi.</title>
        <authorList>
            <person name="Stajich J.E."/>
            <person name="Amses K."/>
            <person name="Simmons R."/>
            <person name="Seto K."/>
            <person name="Myers J."/>
            <person name="Bonds A."/>
            <person name="Quandt C.A."/>
            <person name="Barry K."/>
            <person name="Liu P."/>
            <person name="Grigoriev I."/>
            <person name="Longcore J.E."/>
            <person name="James T.Y."/>
        </authorList>
    </citation>
    <scope>NUCLEOTIDE SEQUENCE</scope>
    <source>
        <strain evidence="2">JEL0513</strain>
    </source>
</reference>
<feature type="non-terminal residue" evidence="2">
    <location>
        <position position="116"/>
    </location>
</feature>
<dbReference type="PANTHER" id="PTHR22876:SF5">
    <property type="entry name" value="CHROMOSOME 9 OPEN READING FRAME 85"/>
    <property type="match status" value="1"/>
</dbReference>
<sequence>DAYHVICNQCAAAKNVCAKCQLSEEILPSSGAKTPAEVLLEKQNNERILSMMTERQRRSYNRKLERGDEAGAERIAALVASRSGIDDDDDDDDLDFDFSDNDDDIEDEESEEADDD</sequence>
<feature type="compositionally biased region" description="Acidic residues" evidence="1">
    <location>
        <begin position="86"/>
        <end position="116"/>
    </location>
</feature>
<gene>
    <name evidence="2" type="ORF">HK100_006250</name>
</gene>
<dbReference type="PANTHER" id="PTHR22876">
    <property type="entry name" value="ZGC:101016"/>
    <property type="match status" value="1"/>
</dbReference>
<dbReference type="InterPro" id="IPR019351">
    <property type="entry name" value="DUF2039"/>
</dbReference>
<comment type="caution">
    <text evidence="2">The sequence shown here is derived from an EMBL/GenBank/DDBJ whole genome shotgun (WGS) entry which is preliminary data.</text>
</comment>
<accession>A0AAD5SSR4</accession>
<dbReference type="EMBL" id="JADGJH010002902">
    <property type="protein sequence ID" value="KAJ3094178.1"/>
    <property type="molecule type" value="Genomic_DNA"/>
</dbReference>
<dbReference type="Proteomes" id="UP001211907">
    <property type="component" value="Unassembled WGS sequence"/>
</dbReference>
<evidence type="ECO:0000256" key="1">
    <source>
        <dbReference type="SAM" id="MobiDB-lite"/>
    </source>
</evidence>
<organism evidence="2 3">
    <name type="scientific">Physocladia obscura</name>
    <dbReference type="NCBI Taxonomy" id="109957"/>
    <lineage>
        <taxon>Eukaryota</taxon>
        <taxon>Fungi</taxon>
        <taxon>Fungi incertae sedis</taxon>
        <taxon>Chytridiomycota</taxon>
        <taxon>Chytridiomycota incertae sedis</taxon>
        <taxon>Chytridiomycetes</taxon>
        <taxon>Chytridiales</taxon>
        <taxon>Chytriomycetaceae</taxon>
        <taxon>Physocladia</taxon>
    </lineage>
</organism>
<keyword evidence="3" id="KW-1185">Reference proteome</keyword>
<proteinExistence type="predicted"/>
<evidence type="ECO:0000313" key="2">
    <source>
        <dbReference type="EMBL" id="KAJ3094178.1"/>
    </source>
</evidence>
<evidence type="ECO:0000313" key="3">
    <source>
        <dbReference type="Proteomes" id="UP001211907"/>
    </source>
</evidence>
<name>A0AAD5SSR4_9FUNG</name>